<reference evidence="1" key="2">
    <citation type="submission" date="2020-06" db="EMBL/GenBank/DDBJ databases">
        <title>Helianthus annuus Genome sequencing and assembly Release 2.</title>
        <authorList>
            <person name="Gouzy J."/>
            <person name="Langlade N."/>
            <person name="Munos S."/>
        </authorList>
    </citation>
    <scope>NUCLEOTIDE SEQUENCE</scope>
    <source>
        <tissue evidence="1">Leaves</tissue>
    </source>
</reference>
<dbReference type="EMBL" id="MNCJ02000325">
    <property type="protein sequence ID" value="KAF5786175.1"/>
    <property type="molecule type" value="Genomic_DNA"/>
</dbReference>
<evidence type="ECO:0000313" key="2">
    <source>
        <dbReference type="Proteomes" id="UP000215914"/>
    </source>
</evidence>
<evidence type="ECO:0000313" key="1">
    <source>
        <dbReference type="EMBL" id="KAF5786175.1"/>
    </source>
</evidence>
<proteinExistence type="predicted"/>
<dbReference type="GO" id="GO:0008270">
    <property type="term" value="F:zinc ion binding"/>
    <property type="evidence" value="ECO:0007669"/>
    <property type="project" value="InterPro"/>
</dbReference>
<keyword evidence="2" id="KW-1185">Reference proteome</keyword>
<dbReference type="GO" id="GO:0003676">
    <property type="term" value="F:nucleic acid binding"/>
    <property type="evidence" value="ECO:0007669"/>
    <property type="project" value="InterPro"/>
</dbReference>
<dbReference type="AlphaFoldDB" id="A0A9K3HXG2"/>
<dbReference type="Gene3D" id="4.10.60.10">
    <property type="entry name" value="Zinc finger, CCHC-type"/>
    <property type="match status" value="1"/>
</dbReference>
<organism evidence="1 2">
    <name type="scientific">Helianthus annuus</name>
    <name type="common">Common sunflower</name>
    <dbReference type="NCBI Taxonomy" id="4232"/>
    <lineage>
        <taxon>Eukaryota</taxon>
        <taxon>Viridiplantae</taxon>
        <taxon>Streptophyta</taxon>
        <taxon>Embryophyta</taxon>
        <taxon>Tracheophyta</taxon>
        <taxon>Spermatophyta</taxon>
        <taxon>Magnoliopsida</taxon>
        <taxon>eudicotyledons</taxon>
        <taxon>Gunneridae</taxon>
        <taxon>Pentapetalae</taxon>
        <taxon>asterids</taxon>
        <taxon>campanulids</taxon>
        <taxon>Asterales</taxon>
        <taxon>Asteraceae</taxon>
        <taxon>Asteroideae</taxon>
        <taxon>Heliantheae alliance</taxon>
        <taxon>Heliantheae</taxon>
        <taxon>Helianthus</taxon>
    </lineage>
</organism>
<dbReference type="InterPro" id="IPR036875">
    <property type="entry name" value="Znf_CCHC_sf"/>
</dbReference>
<reference evidence="1" key="1">
    <citation type="journal article" date="2017" name="Nature">
        <title>The sunflower genome provides insights into oil metabolism, flowering and Asterid evolution.</title>
        <authorList>
            <person name="Badouin H."/>
            <person name="Gouzy J."/>
            <person name="Grassa C.J."/>
            <person name="Murat F."/>
            <person name="Staton S.E."/>
            <person name="Cottret L."/>
            <person name="Lelandais-Briere C."/>
            <person name="Owens G.L."/>
            <person name="Carrere S."/>
            <person name="Mayjonade B."/>
            <person name="Legrand L."/>
            <person name="Gill N."/>
            <person name="Kane N.C."/>
            <person name="Bowers J.E."/>
            <person name="Hubner S."/>
            <person name="Bellec A."/>
            <person name="Berard A."/>
            <person name="Berges H."/>
            <person name="Blanchet N."/>
            <person name="Boniface M.C."/>
            <person name="Brunel D."/>
            <person name="Catrice O."/>
            <person name="Chaidir N."/>
            <person name="Claudel C."/>
            <person name="Donnadieu C."/>
            <person name="Faraut T."/>
            <person name="Fievet G."/>
            <person name="Helmstetter N."/>
            <person name="King M."/>
            <person name="Knapp S.J."/>
            <person name="Lai Z."/>
            <person name="Le Paslier M.C."/>
            <person name="Lippi Y."/>
            <person name="Lorenzon L."/>
            <person name="Mandel J.R."/>
            <person name="Marage G."/>
            <person name="Marchand G."/>
            <person name="Marquand E."/>
            <person name="Bret-Mestries E."/>
            <person name="Morien E."/>
            <person name="Nambeesan S."/>
            <person name="Nguyen T."/>
            <person name="Pegot-Espagnet P."/>
            <person name="Pouilly N."/>
            <person name="Raftis F."/>
            <person name="Sallet E."/>
            <person name="Schiex T."/>
            <person name="Thomas J."/>
            <person name="Vandecasteele C."/>
            <person name="Vares D."/>
            <person name="Vear F."/>
            <person name="Vautrin S."/>
            <person name="Crespi M."/>
            <person name="Mangin B."/>
            <person name="Burke J.M."/>
            <person name="Salse J."/>
            <person name="Munos S."/>
            <person name="Vincourt P."/>
            <person name="Rieseberg L.H."/>
            <person name="Langlade N.B."/>
        </authorList>
    </citation>
    <scope>NUCLEOTIDE SEQUENCE</scope>
    <source>
        <tissue evidence="1">Leaves</tissue>
    </source>
</reference>
<dbReference type="Proteomes" id="UP000215914">
    <property type="component" value="Unassembled WGS sequence"/>
</dbReference>
<protein>
    <submittedName>
        <fullName evidence="1">Transcription factor interactor and regulator CCHC(Zn) family</fullName>
    </submittedName>
</protein>
<dbReference type="SUPFAM" id="SSF57756">
    <property type="entry name" value="Retrovirus zinc finger-like domains"/>
    <property type="match status" value="1"/>
</dbReference>
<accession>A0A9K3HXG2</accession>
<comment type="caution">
    <text evidence="1">The sequence shown here is derived from an EMBL/GenBank/DDBJ whole genome shotgun (WGS) entry which is preliminary data.</text>
</comment>
<gene>
    <name evidence="1" type="ORF">HanXRQr2_Chr10g0437661</name>
</gene>
<dbReference type="Gramene" id="mRNA:HanXRQr2_Chr10g0437661">
    <property type="protein sequence ID" value="CDS:HanXRQr2_Chr10g0437661.1"/>
    <property type="gene ID" value="HanXRQr2_Chr10g0437661"/>
</dbReference>
<name>A0A9K3HXG2_HELAN</name>
<sequence length="160" mass="18732">MVFLASILESYESLVAGKVGNPNMTKEDYDQIDPEEIELIDIRWCMASVIRHAQCFMEITGRQTIGGPSTKLGFDKNKVTCFKCKQKGYFKRECKNYTTDEPTNPFQDDYYRQAVYHRNREEPPKMRQIEENPVKEKSRALAVIQDDEGFNWNDFIPDEE</sequence>